<gene>
    <name evidence="7" type="ORF">ACA1_237280</name>
</gene>
<dbReference type="GO" id="GO:0008198">
    <property type="term" value="F:ferrous iron binding"/>
    <property type="evidence" value="ECO:0007669"/>
    <property type="project" value="TreeGrafter"/>
</dbReference>
<feature type="binding site" evidence="5">
    <location>
        <position position="159"/>
    </location>
    <ligand>
        <name>Fe cation</name>
        <dbReference type="ChEBI" id="CHEBI:24875"/>
        <note>catalytic</note>
    </ligand>
</feature>
<dbReference type="InterPro" id="IPR027450">
    <property type="entry name" value="AlkB-like"/>
</dbReference>
<dbReference type="Proteomes" id="UP000011083">
    <property type="component" value="Unassembled WGS sequence"/>
</dbReference>
<evidence type="ECO:0000313" key="8">
    <source>
        <dbReference type="Proteomes" id="UP000011083"/>
    </source>
</evidence>
<dbReference type="Pfam" id="PF13532">
    <property type="entry name" value="2OG-FeII_Oxy_2"/>
    <property type="match status" value="1"/>
</dbReference>
<dbReference type="InterPro" id="IPR004574">
    <property type="entry name" value="Alkb"/>
</dbReference>
<sequence length="279" mass="30709">MEGAALAGGRVLPKDFAEFEKLFKIPVPKLSEAAYYLSTLAQAKEYAQVWELAEAFAHMEDWLVNVEQKHRTITNYKMSVMAKIKDAVTATAAHQRSDSIDVFVAVAARKYHEHHRDEFPADLARLCEHFAAAAGMRLDCQAAIVNYYAPETVLCGHLDDVELTFEAPIVSISLGLSAIFLLGGRTREEKPRAMLLRSGDVVVMGGASRLLYHGVPRILPATLPPELAHHRLAGTEPHLAHVVDYLSKRRININARQVLPTGCDFPSTAASPEKGELAC</sequence>
<dbReference type="GO" id="GO:0035513">
    <property type="term" value="P:oxidative RNA demethylation"/>
    <property type="evidence" value="ECO:0007669"/>
    <property type="project" value="TreeGrafter"/>
</dbReference>
<protein>
    <submittedName>
        <fullName evidence="7">Alkylated DNA repair protein AlkB</fullName>
    </submittedName>
</protein>
<evidence type="ECO:0000256" key="4">
    <source>
        <dbReference type="ARBA" id="ARBA00023004"/>
    </source>
</evidence>
<keyword evidence="2" id="KW-0223">Dioxygenase</keyword>
<proteinExistence type="predicted"/>
<evidence type="ECO:0000256" key="2">
    <source>
        <dbReference type="ARBA" id="ARBA00022964"/>
    </source>
</evidence>
<keyword evidence="8" id="KW-1185">Reference proteome</keyword>
<dbReference type="InterPro" id="IPR037151">
    <property type="entry name" value="AlkB-like_sf"/>
</dbReference>
<keyword evidence="4 5" id="KW-0408">Iron</keyword>
<name>L8H1I9_ACACF</name>
<evidence type="ECO:0000259" key="6">
    <source>
        <dbReference type="Pfam" id="PF13532"/>
    </source>
</evidence>
<reference evidence="7 8" key="1">
    <citation type="journal article" date="2013" name="Genome Biol.">
        <title>Genome of Acanthamoeba castellanii highlights extensive lateral gene transfer and early evolution of tyrosine kinase signaling.</title>
        <authorList>
            <person name="Clarke M."/>
            <person name="Lohan A.J."/>
            <person name="Liu B."/>
            <person name="Lagkouvardos I."/>
            <person name="Roy S."/>
            <person name="Zafar N."/>
            <person name="Bertelli C."/>
            <person name="Schilde C."/>
            <person name="Kianianmomeni A."/>
            <person name="Burglin T.R."/>
            <person name="Frech C."/>
            <person name="Turcotte B."/>
            <person name="Kopec K.O."/>
            <person name="Synnott J.M."/>
            <person name="Choo C."/>
            <person name="Paponov I."/>
            <person name="Finkler A."/>
            <person name="Soon Heng Tan C."/>
            <person name="Hutchins A.P."/>
            <person name="Weinmeier T."/>
            <person name="Rattei T."/>
            <person name="Chu J.S."/>
            <person name="Gimenez G."/>
            <person name="Irimia M."/>
            <person name="Rigden D.J."/>
            <person name="Fitzpatrick D.A."/>
            <person name="Lorenzo-Morales J."/>
            <person name="Bateman A."/>
            <person name="Chiu C.H."/>
            <person name="Tang P."/>
            <person name="Hegemann P."/>
            <person name="Fromm H."/>
            <person name="Raoult D."/>
            <person name="Greub G."/>
            <person name="Miranda-Saavedra D."/>
            <person name="Chen N."/>
            <person name="Nash P."/>
            <person name="Ginger M.L."/>
            <person name="Horn M."/>
            <person name="Schaap P."/>
            <person name="Caler L."/>
            <person name="Loftus B."/>
        </authorList>
    </citation>
    <scope>NUCLEOTIDE SEQUENCE [LARGE SCALE GENOMIC DNA]</scope>
    <source>
        <strain evidence="7 8">Neff</strain>
    </source>
</reference>
<dbReference type="GeneID" id="14919860"/>
<dbReference type="PANTHER" id="PTHR16557">
    <property type="entry name" value="ALKYLATED DNA REPAIR PROTEIN ALKB-RELATED"/>
    <property type="match status" value="1"/>
</dbReference>
<comment type="cofactor">
    <cofactor evidence="5">
        <name>Fe(2+)</name>
        <dbReference type="ChEBI" id="CHEBI:29033"/>
    </cofactor>
    <text evidence="5">Binds 1 Fe(2+) ion per subunit.</text>
</comment>
<feature type="domain" description="Alpha-ketoglutarate-dependent dioxygenase AlkB-like" evidence="6">
    <location>
        <begin position="105"/>
        <end position="256"/>
    </location>
</feature>
<keyword evidence="1 5" id="KW-0479">Metal-binding</keyword>
<dbReference type="OrthoDB" id="6614653at2759"/>
<evidence type="ECO:0000256" key="3">
    <source>
        <dbReference type="ARBA" id="ARBA00023002"/>
    </source>
</evidence>
<feature type="binding site" evidence="5">
    <location>
        <position position="157"/>
    </location>
    <ligand>
        <name>Fe cation</name>
        <dbReference type="ChEBI" id="CHEBI:24875"/>
        <note>catalytic</note>
    </ligand>
</feature>
<evidence type="ECO:0000313" key="7">
    <source>
        <dbReference type="EMBL" id="ELR19090.1"/>
    </source>
</evidence>
<keyword evidence="3" id="KW-0560">Oxidoreductase</keyword>
<feature type="binding site" evidence="5">
    <location>
        <position position="213"/>
    </location>
    <ligand>
        <name>Fe cation</name>
        <dbReference type="ChEBI" id="CHEBI:24875"/>
        <note>catalytic</note>
    </ligand>
</feature>
<dbReference type="SUPFAM" id="SSF51197">
    <property type="entry name" value="Clavaminate synthase-like"/>
    <property type="match status" value="1"/>
</dbReference>
<dbReference type="KEGG" id="acan:ACA1_237280"/>
<organism evidence="7 8">
    <name type="scientific">Acanthamoeba castellanii (strain ATCC 30010 / Neff)</name>
    <dbReference type="NCBI Taxonomy" id="1257118"/>
    <lineage>
        <taxon>Eukaryota</taxon>
        <taxon>Amoebozoa</taxon>
        <taxon>Discosea</taxon>
        <taxon>Longamoebia</taxon>
        <taxon>Centramoebida</taxon>
        <taxon>Acanthamoebidae</taxon>
        <taxon>Acanthamoeba</taxon>
    </lineage>
</organism>
<dbReference type="PANTHER" id="PTHR16557:SF2">
    <property type="entry name" value="NUCLEIC ACID DIOXYGENASE ALKBH1"/>
    <property type="match status" value="1"/>
</dbReference>
<dbReference type="GO" id="GO:0005737">
    <property type="term" value="C:cytoplasm"/>
    <property type="evidence" value="ECO:0007669"/>
    <property type="project" value="TreeGrafter"/>
</dbReference>
<dbReference type="GO" id="GO:0035515">
    <property type="term" value="F:oxidative RNA demethylase activity"/>
    <property type="evidence" value="ECO:0007669"/>
    <property type="project" value="TreeGrafter"/>
</dbReference>
<evidence type="ECO:0000256" key="1">
    <source>
        <dbReference type="ARBA" id="ARBA00022723"/>
    </source>
</evidence>
<dbReference type="VEuPathDB" id="AmoebaDB:ACA1_237280"/>
<dbReference type="AlphaFoldDB" id="L8H1I9"/>
<dbReference type="Gene3D" id="2.60.120.590">
    <property type="entry name" value="Alpha-ketoglutarate-dependent dioxygenase AlkB-like"/>
    <property type="match status" value="1"/>
</dbReference>
<accession>L8H1I9</accession>
<evidence type="ECO:0000256" key="5">
    <source>
        <dbReference type="PIRSR" id="PIRSR604574-2"/>
    </source>
</evidence>
<dbReference type="EMBL" id="KB007939">
    <property type="protein sequence ID" value="ELR19090.1"/>
    <property type="molecule type" value="Genomic_DNA"/>
</dbReference>
<dbReference type="RefSeq" id="XP_004341154.1">
    <property type="nucleotide sequence ID" value="XM_004341106.1"/>
</dbReference>
<dbReference type="GO" id="GO:0035516">
    <property type="term" value="F:broad specificity oxidative DNA demethylase activity"/>
    <property type="evidence" value="ECO:0007669"/>
    <property type="project" value="TreeGrafter"/>
</dbReference>